<accession>A0ABU8HIM7</accession>
<evidence type="ECO:0000259" key="5">
    <source>
        <dbReference type="SMART" id="SM00903"/>
    </source>
</evidence>
<comment type="cofactor">
    <cofactor evidence="1">
        <name>FMN</name>
        <dbReference type="ChEBI" id="CHEBI:58210"/>
    </cofactor>
</comment>
<gene>
    <name evidence="6" type="ORF">WAK64_18350</name>
</gene>
<dbReference type="InterPro" id="IPR012349">
    <property type="entry name" value="Split_barrel_FMN-bd"/>
</dbReference>
<comment type="similarity">
    <text evidence="4">Belongs to the flavoredoxin family.</text>
</comment>
<dbReference type="Pfam" id="PF01613">
    <property type="entry name" value="Flavin_Reduct"/>
    <property type="match status" value="1"/>
</dbReference>
<dbReference type="EC" id="1.5.1.-" evidence="6"/>
<feature type="domain" description="Flavin reductase like" evidence="5">
    <location>
        <begin position="19"/>
        <end position="175"/>
    </location>
</feature>
<keyword evidence="6" id="KW-0560">Oxidoreductase</keyword>
<evidence type="ECO:0000313" key="6">
    <source>
        <dbReference type="EMBL" id="MEI5909014.1"/>
    </source>
</evidence>
<comment type="caution">
    <text evidence="6">The sequence shown here is derived from an EMBL/GenBank/DDBJ whole genome shotgun (WGS) entry which is preliminary data.</text>
</comment>
<dbReference type="SUPFAM" id="SSF50475">
    <property type="entry name" value="FMN-binding split barrel"/>
    <property type="match status" value="1"/>
</dbReference>
<keyword evidence="2" id="KW-0285">Flavoprotein</keyword>
<evidence type="ECO:0000256" key="1">
    <source>
        <dbReference type="ARBA" id="ARBA00001917"/>
    </source>
</evidence>
<dbReference type="Proteomes" id="UP001312865">
    <property type="component" value="Unassembled WGS sequence"/>
</dbReference>
<sequence>MEITPKSLDWQEAYKLLIGSIVPRPIAFVSTIDLKGTPNVAPYSFFTAICADPMLICFSPMRKGTNGNKKDTLLNIEETKEFVINIVSQEFVREMNDTAQDLPQEIDEFDLVGLEKTPSHTVKPYRVKESKVQLECTLHDVLHFGDKPGAGSLVIGQVQHVHIRDDLFNEGKIDTELLKPIGRLAGQTFTNPLAETFDLVRKR</sequence>
<dbReference type="InterPro" id="IPR002563">
    <property type="entry name" value="Flavin_Rdtase-like_dom"/>
</dbReference>
<proteinExistence type="inferred from homology"/>
<protein>
    <submittedName>
        <fullName evidence="6">Flavin reductase family protein</fullName>
        <ecNumber evidence="6">1.5.1.-</ecNumber>
    </submittedName>
</protein>
<evidence type="ECO:0000256" key="2">
    <source>
        <dbReference type="ARBA" id="ARBA00022630"/>
    </source>
</evidence>
<dbReference type="GO" id="GO:0016491">
    <property type="term" value="F:oxidoreductase activity"/>
    <property type="evidence" value="ECO:0007669"/>
    <property type="project" value="UniProtKB-KW"/>
</dbReference>
<dbReference type="PANTHER" id="PTHR33798:SF5">
    <property type="entry name" value="FLAVIN REDUCTASE LIKE DOMAIN-CONTAINING PROTEIN"/>
    <property type="match status" value="1"/>
</dbReference>
<dbReference type="SMART" id="SM00903">
    <property type="entry name" value="Flavin_Reduct"/>
    <property type="match status" value="1"/>
</dbReference>
<evidence type="ECO:0000256" key="3">
    <source>
        <dbReference type="ARBA" id="ARBA00022643"/>
    </source>
</evidence>
<keyword evidence="7" id="KW-1185">Reference proteome</keyword>
<dbReference type="PANTHER" id="PTHR33798">
    <property type="entry name" value="FLAVOPROTEIN OXYGENASE"/>
    <property type="match status" value="1"/>
</dbReference>
<dbReference type="Gene3D" id="2.30.110.10">
    <property type="entry name" value="Electron Transport, Fmn-binding Protein, Chain A"/>
    <property type="match status" value="1"/>
</dbReference>
<name>A0ABU8HIM7_9BACI</name>
<reference evidence="6 7" key="1">
    <citation type="journal article" date="2018" name="J. Microbiol.">
        <title>Bacillus spongiae sp. nov., isolated from sponge of Jeju Island.</title>
        <authorList>
            <person name="Lee G.E."/>
            <person name="Im W.T."/>
            <person name="Park J.S."/>
        </authorList>
    </citation>
    <scope>NUCLEOTIDE SEQUENCE [LARGE SCALE GENOMIC DNA]</scope>
    <source>
        <strain evidence="6 7">135PIL107-10</strain>
    </source>
</reference>
<dbReference type="EMBL" id="JBBAXC010000018">
    <property type="protein sequence ID" value="MEI5909014.1"/>
    <property type="molecule type" value="Genomic_DNA"/>
</dbReference>
<evidence type="ECO:0000256" key="4">
    <source>
        <dbReference type="ARBA" id="ARBA00038054"/>
    </source>
</evidence>
<keyword evidence="3" id="KW-0288">FMN</keyword>
<organism evidence="6 7">
    <name type="scientific">Bacillus spongiae</name>
    <dbReference type="NCBI Taxonomy" id="2683610"/>
    <lineage>
        <taxon>Bacteria</taxon>
        <taxon>Bacillati</taxon>
        <taxon>Bacillota</taxon>
        <taxon>Bacilli</taxon>
        <taxon>Bacillales</taxon>
        <taxon>Bacillaceae</taxon>
        <taxon>Bacillus</taxon>
    </lineage>
</organism>
<dbReference type="RefSeq" id="WP_336588458.1">
    <property type="nucleotide sequence ID" value="NZ_JBBAXC010000018.1"/>
</dbReference>
<evidence type="ECO:0000313" key="7">
    <source>
        <dbReference type="Proteomes" id="UP001312865"/>
    </source>
</evidence>